<gene>
    <name evidence="5" type="ORF">AAAT34_07755</name>
</gene>
<keyword evidence="1" id="KW-0238">DNA-binding</keyword>
<evidence type="ECO:0000259" key="3">
    <source>
        <dbReference type="Pfam" id="PF00589"/>
    </source>
</evidence>
<dbReference type="InterPro" id="IPR013762">
    <property type="entry name" value="Integrase-like_cat_sf"/>
</dbReference>
<protein>
    <submittedName>
        <fullName evidence="5">Tyrosine-type recombinase/integrase</fullName>
    </submittedName>
</protein>
<name>A0ABV1FRI2_9BACT</name>
<dbReference type="InterPro" id="IPR011010">
    <property type="entry name" value="DNA_brk_join_enz"/>
</dbReference>
<evidence type="ECO:0000256" key="2">
    <source>
        <dbReference type="ARBA" id="ARBA00023172"/>
    </source>
</evidence>
<dbReference type="RefSeq" id="WP_042518031.1">
    <property type="nucleotide sequence ID" value="NZ_JAHKBE010000027.1"/>
</dbReference>
<feature type="domain" description="Tyr recombinase" evidence="3">
    <location>
        <begin position="223"/>
        <end position="365"/>
    </location>
</feature>
<evidence type="ECO:0000313" key="5">
    <source>
        <dbReference type="EMBL" id="MEQ2486949.1"/>
    </source>
</evidence>
<dbReference type="EMBL" id="JBBNFP010000028">
    <property type="protein sequence ID" value="MEQ2486949.1"/>
    <property type="molecule type" value="Genomic_DNA"/>
</dbReference>
<evidence type="ECO:0000313" key="6">
    <source>
        <dbReference type="Proteomes" id="UP001487296"/>
    </source>
</evidence>
<dbReference type="Pfam" id="PF00589">
    <property type="entry name" value="Phage_integrase"/>
    <property type="match status" value="1"/>
</dbReference>
<dbReference type="Proteomes" id="UP001487296">
    <property type="component" value="Unassembled WGS sequence"/>
</dbReference>
<reference evidence="5 6" key="1">
    <citation type="submission" date="2024-04" db="EMBL/GenBank/DDBJ databases">
        <title>Human intestinal bacterial collection.</title>
        <authorList>
            <person name="Pauvert C."/>
            <person name="Hitch T.C.A."/>
            <person name="Clavel T."/>
        </authorList>
    </citation>
    <scope>NUCLEOTIDE SEQUENCE [LARGE SCALE GENOMIC DNA]</scope>
    <source>
        <strain evidence="5 6">CLA-AA-H145</strain>
    </source>
</reference>
<comment type="caution">
    <text evidence="5">The sequence shown here is derived from an EMBL/GenBank/DDBJ whole genome shotgun (WGS) entry which is preliminary data.</text>
</comment>
<dbReference type="InterPro" id="IPR025269">
    <property type="entry name" value="SAM-like_dom"/>
</dbReference>
<organism evidence="5 6">
    <name type="scientific">Hallella faecis</name>
    <dbReference type="NCBI Taxonomy" id="2841596"/>
    <lineage>
        <taxon>Bacteria</taxon>
        <taxon>Pseudomonadati</taxon>
        <taxon>Bacteroidota</taxon>
        <taxon>Bacteroidia</taxon>
        <taxon>Bacteroidales</taxon>
        <taxon>Prevotellaceae</taxon>
        <taxon>Hallella</taxon>
    </lineage>
</organism>
<accession>A0ABV1FRI2</accession>
<evidence type="ECO:0000256" key="1">
    <source>
        <dbReference type="ARBA" id="ARBA00023125"/>
    </source>
</evidence>
<dbReference type="InterPro" id="IPR002104">
    <property type="entry name" value="Integrase_catalytic"/>
</dbReference>
<dbReference type="InterPro" id="IPR010998">
    <property type="entry name" value="Integrase_recombinase_N"/>
</dbReference>
<dbReference type="Pfam" id="PF13102">
    <property type="entry name" value="Phage_int_SAM_5"/>
    <property type="match status" value="1"/>
</dbReference>
<proteinExistence type="predicted"/>
<sequence>MYSRFRNGNCSNIVGYTPPTLHKGVRWFVDFTAWDPARDAMRRKRCYIKESLSVPAKKQRASEIIAALTKLLSQGWNPWVTNDESRGFVLFDNCLEHFSEYVERMDRKKTRQDYSSRISVLREFIAQQTNPIKYAYQFDVTFCTDFIDWIYLDRESSARTRNNYRVWLYGLAEFLIARKHIMTNPVENIKVLPEHEKFRKDLSPLMLKQMAVHLNKVDKPFFLACMMQYYTLIRPGEMSNLKIGDISIKDQSIFVSKEISKNRKDAAVGLNAMIIKLMLDLGTFNYPNNYYLFGPKFMPSEEKFSSQQFNNRWRTMRKALKWDKCYQFYSLKDSGIRDLANAHGVVVARDQARHSDISTTNRYIQRHGVQHETLNFEGNLIYYEKSGEDGL</sequence>
<dbReference type="Gene3D" id="1.10.443.10">
    <property type="entry name" value="Intergrase catalytic core"/>
    <property type="match status" value="1"/>
</dbReference>
<dbReference type="CDD" id="cd00397">
    <property type="entry name" value="DNA_BRE_C"/>
    <property type="match status" value="1"/>
</dbReference>
<dbReference type="SUPFAM" id="SSF56349">
    <property type="entry name" value="DNA breaking-rejoining enzymes"/>
    <property type="match status" value="1"/>
</dbReference>
<dbReference type="Gene3D" id="1.10.150.130">
    <property type="match status" value="1"/>
</dbReference>
<feature type="domain" description="Phage integrase SAM-like" evidence="4">
    <location>
        <begin position="95"/>
        <end position="190"/>
    </location>
</feature>
<evidence type="ECO:0000259" key="4">
    <source>
        <dbReference type="Pfam" id="PF13102"/>
    </source>
</evidence>
<keyword evidence="6" id="KW-1185">Reference proteome</keyword>
<keyword evidence="2" id="KW-0233">DNA recombination</keyword>